<sequence length="325" mass="34542">MPGSNCIQLQPTTPFAPKQPGEFLKTTDFIRLICLSAIWGASFLFMRIIVPVLGVLPSSFIRVFFASIGLLIIIAALQFSIHFKGKLKSLLLLGIFSSGIPVLMYSIAALVLPAGYSAIFNATTPLMGILIGALFFSEKLTIAKAAGVLFGLAGVAVLTRTGPVALNGQVLLGAAACLVATSCYGLAGFLTKRWISERGGLDSRLVALGTQLGATALLLPPFIFSVSTNPPATWGGTGVWLAIAGLGFICTSLAYIMYFRLIADIGPVKSLTVTFLIPPFGVFWGWIFLGEQITWAHLGGGMLIAVALWLVLMQHKPRSVSNVKH</sequence>
<evidence type="ECO:0000313" key="8">
    <source>
        <dbReference type="Proteomes" id="UP000237839"/>
    </source>
</evidence>
<dbReference type="Pfam" id="PF00892">
    <property type="entry name" value="EamA"/>
    <property type="match status" value="2"/>
</dbReference>
<dbReference type="EMBL" id="PUGF01000029">
    <property type="protein sequence ID" value="PRC91120.1"/>
    <property type="molecule type" value="Genomic_DNA"/>
</dbReference>
<dbReference type="GO" id="GO:0016020">
    <property type="term" value="C:membrane"/>
    <property type="evidence" value="ECO:0007669"/>
    <property type="project" value="UniProtKB-SubCell"/>
</dbReference>
<dbReference type="OrthoDB" id="9810556at2"/>
<evidence type="ECO:0000259" key="6">
    <source>
        <dbReference type="Pfam" id="PF00892"/>
    </source>
</evidence>
<feature type="transmembrane region" description="Helical" evidence="5">
    <location>
        <begin position="118"/>
        <end position="136"/>
    </location>
</feature>
<feature type="transmembrane region" description="Helical" evidence="5">
    <location>
        <begin position="295"/>
        <end position="312"/>
    </location>
</feature>
<feature type="transmembrane region" description="Helical" evidence="5">
    <location>
        <begin position="170"/>
        <end position="191"/>
    </location>
</feature>
<reference evidence="7 8" key="1">
    <citation type="submission" date="2018-02" db="EMBL/GenBank/DDBJ databases">
        <title>Solimicrobium silvestre gen. nov., sp. nov., isolated from alpine forest soil.</title>
        <authorList>
            <person name="Margesin R."/>
            <person name="Albuquerque L."/>
            <person name="Zhang D.-C."/>
            <person name="Froufe H.J.C."/>
            <person name="Severino R."/>
            <person name="Roxo I."/>
            <person name="Egas C."/>
            <person name="Da Costa M.S."/>
        </authorList>
    </citation>
    <scope>NUCLEOTIDE SEQUENCE [LARGE SCALE GENOMIC DNA]</scope>
    <source>
        <strain evidence="7 8">S20-91</strain>
    </source>
</reference>
<dbReference type="AlphaFoldDB" id="A0A2S9GTR7"/>
<dbReference type="SUPFAM" id="SSF103481">
    <property type="entry name" value="Multidrug resistance efflux transporter EmrE"/>
    <property type="match status" value="2"/>
</dbReference>
<dbReference type="Gene3D" id="1.10.3730.20">
    <property type="match status" value="1"/>
</dbReference>
<dbReference type="InterPro" id="IPR037185">
    <property type="entry name" value="EmrE-like"/>
</dbReference>
<dbReference type="InterPro" id="IPR050638">
    <property type="entry name" value="AA-Vitamin_Transporters"/>
</dbReference>
<evidence type="ECO:0000256" key="1">
    <source>
        <dbReference type="ARBA" id="ARBA00004141"/>
    </source>
</evidence>
<dbReference type="PANTHER" id="PTHR32322:SF9">
    <property type="entry name" value="AMINO-ACID METABOLITE EFFLUX PUMP-RELATED"/>
    <property type="match status" value="1"/>
</dbReference>
<keyword evidence="3 5" id="KW-1133">Transmembrane helix</keyword>
<name>A0A2S9GTR7_9BURK</name>
<dbReference type="PANTHER" id="PTHR32322">
    <property type="entry name" value="INNER MEMBRANE TRANSPORTER"/>
    <property type="match status" value="1"/>
</dbReference>
<dbReference type="Proteomes" id="UP000237839">
    <property type="component" value="Unassembled WGS sequence"/>
</dbReference>
<feature type="domain" description="EamA" evidence="6">
    <location>
        <begin position="172"/>
        <end position="312"/>
    </location>
</feature>
<evidence type="ECO:0000256" key="2">
    <source>
        <dbReference type="ARBA" id="ARBA00022692"/>
    </source>
</evidence>
<feature type="transmembrane region" description="Helical" evidence="5">
    <location>
        <begin position="91"/>
        <end position="112"/>
    </location>
</feature>
<evidence type="ECO:0000256" key="5">
    <source>
        <dbReference type="SAM" id="Phobius"/>
    </source>
</evidence>
<evidence type="ECO:0000256" key="3">
    <source>
        <dbReference type="ARBA" id="ARBA00022989"/>
    </source>
</evidence>
<evidence type="ECO:0000256" key="4">
    <source>
        <dbReference type="ARBA" id="ARBA00023136"/>
    </source>
</evidence>
<gene>
    <name evidence="7" type="ORF">S2091_4216</name>
</gene>
<proteinExistence type="predicted"/>
<feature type="transmembrane region" description="Helical" evidence="5">
    <location>
        <begin position="29"/>
        <end position="53"/>
    </location>
</feature>
<protein>
    <submittedName>
        <fullName evidence="7">EamA-like transporter family</fullName>
    </submittedName>
</protein>
<keyword evidence="8" id="KW-1185">Reference proteome</keyword>
<keyword evidence="2 5" id="KW-0812">Transmembrane</keyword>
<organism evidence="7 8">
    <name type="scientific">Solimicrobium silvestre</name>
    <dbReference type="NCBI Taxonomy" id="2099400"/>
    <lineage>
        <taxon>Bacteria</taxon>
        <taxon>Pseudomonadati</taxon>
        <taxon>Pseudomonadota</taxon>
        <taxon>Betaproteobacteria</taxon>
        <taxon>Burkholderiales</taxon>
        <taxon>Oxalobacteraceae</taxon>
        <taxon>Solimicrobium</taxon>
    </lineage>
</organism>
<feature type="transmembrane region" description="Helical" evidence="5">
    <location>
        <begin position="271"/>
        <end position="289"/>
    </location>
</feature>
<comment type="subcellular location">
    <subcellularLocation>
        <location evidence="1">Membrane</location>
        <topology evidence="1">Multi-pass membrane protein</topology>
    </subcellularLocation>
</comment>
<keyword evidence="4 5" id="KW-0472">Membrane</keyword>
<feature type="transmembrane region" description="Helical" evidence="5">
    <location>
        <begin position="238"/>
        <end position="259"/>
    </location>
</feature>
<accession>A0A2S9GTR7</accession>
<comment type="caution">
    <text evidence="7">The sequence shown here is derived from an EMBL/GenBank/DDBJ whole genome shotgun (WGS) entry which is preliminary data.</text>
</comment>
<dbReference type="InterPro" id="IPR000620">
    <property type="entry name" value="EamA_dom"/>
</dbReference>
<feature type="transmembrane region" description="Helical" evidence="5">
    <location>
        <begin position="59"/>
        <end position="79"/>
    </location>
</feature>
<feature type="transmembrane region" description="Helical" evidence="5">
    <location>
        <begin position="203"/>
        <end position="226"/>
    </location>
</feature>
<feature type="transmembrane region" description="Helical" evidence="5">
    <location>
        <begin position="141"/>
        <end position="158"/>
    </location>
</feature>
<feature type="domain" description="EamA" evidence="6">
    <location>
        <begin position="32"/>
        <end position="159"/>
    </location>
</feature>
<evidence type="ECO:0000313" key="7">
    <source>
        <dbReference type="EMBL" id="PRC91120.1"/>
    </source>
</evidence>